<dbReference type="AlphaFoldDB" id="A0A915KYD1"/>
<proteinExistence type="predicted"/>
<evidence type="ECO:0000313" key="2">
    <source>
        <dbReference type="WBParaSite" id="nRc.2.0.1.t43831-RA"/>
    </source>
</evidence>
<dbReference type="Proteomes" id="UP000887565">
    <property type="component" value="Unplaced"/>
</dbReference>
<organism evidence="1 2">
    <name type="scientific">Romanomermis culicivorax</name>
    <name type="common">Nematode worm</name>
    <dbReference type="NCBI Taxonomy" id="13658"/>
    <lineage>
        <taxon>Eukaryota</taxon>
        <taxon>Metazoa</taxon>
        <taxon>Ecdysozoa</taxon>
        <taxon>Nematoda</taxon>
        <taxon>Enoplea</taxon>
        <taxon>Dorylaimia</taxon>
        <taxon>Mermithida</taxon>
        <taxon>Mermithoidea</taxon>
        <taxon>Mermithidae</taxon>
        <taxon>Romanomermis</taxon>
    </lineage>
</organism>
<evidence type="ECO:0000313" key="1">
    <source>
        <dbReference type="Proteomes" id="UP000887565"/>
    </source>
</evidence>
<reference evidence="2" key="1">
    <citation type="submission" date="2022-11" db="UniProtKB">
        <authorList>
            <consortium name="WormBaseParasite"/>
        </authorList>
    </citation>
    <scope>IDENTIFICATION</scope>
</reference>
<protein>
    <submittedName>
        <fullName evidence="2">Uncharacterized protein</fullName>
    </submittedName>
</protein>
<dbReference type="WBParaSite" id="nRc.2.0.1.t43831-RA">
    <property type="protein sequence ID" value="nRc.2.0.1.t43831-RA"/>
    <property type="gene ID" value="nRc.2.0.1.g43831"/>
</dbReference>
<name>A0A915KYD1_ROMCU</name>
<accession>A0A915KYD1</accession>
<keyword evidence="1" id="KW-1185">Reference proteome</keyword>
<sequence length="66" mass="7585">MIDAEVGVLTNAALLEIRKSISILKWLKRMIIEKPVSRRKNLLNRVNETSTVLNESLRATPLHRSF</sequence>